<gene>
    <name evidence="1" type="ORF">DU75_09845</name>
</gene>
<evidence type="ECO:0000313" key="1">
    <source>
        <dbReference type="EMBL" id="KKH69701.1"/>
    </source>
</evidence>
<dbReference type="RefSeq" id="WP_048042312.1">
    <property type="nucleotide sequence ID" value="NZ_JJQO01000019.1"/>
</dbReference>
<dbReference type="AlphaFoldDB" id="A0A0F8SSJ4"/>
<reference evidence="1 2" key="1">
    <citation type="journal article" date="2015" name="ISME J.">
        <title>Genomic and phenotypic differentiation among Methanosarcina mazei populations from Columbia River sediment.</title>
        <authorList>
            <person name="Youngblut N.D."/>
            <person name="Wirth J.S."/>
            <person name="Henriksen J.R."/>
            <person name="Smith M."/>
            <person name="Simon H."/>
            <person name="Metcalf W.W."/>
            <person name="Whitaker R.J."/>
        </authorList>
    </citation>
    <scope>NUCLEOTIDE SEQUENCE [LARGE SCALE GENOMIC DNA]</scope>
    <source>
        <strain evidence="1 2">1.H.A.2.7</strain>
    </source>
</reference>
<evidence type="ECO:0000313" key="2">
    <source>
        <dbReference type="Proteomes" id="UP000034692"/>
    </source>
</evidence>
<sequence>AKNENPDLILISHTLPGKEDIKNVITKLTSKDFNNLRIVYLYGEDDSERKQFIDFLISRGVYDYQIGDLTPEALDTLLFKPKSREDVKSDIIDSFKGTDESLQEDVSSKKEKLNIKTQTIYRPLTLKQKVISFIGPNGSGKTTTAINIGLTFAEGLKETSIILIDFDFKKPDIAYHLDIVDSDR</sequence>
<proteinExistence type="predicted"/>
<organism evidence="1 2">
    <name type="scientific">Methanosarcina mazei</name>
    <name type="common">Methanosarcina frisia</name>
    <dbReference type="NCBI Taxonomy" id="2209"/>
    <lineage>
        <taxon>Archaea</taxon>
        <taxon>Methanobacteriati</taxon>
        <taxon>Methanobacteriota</taxon>
        <taxon>Stenosarchaea group</taxon>
        <taxon>Methanomicrobia</taxon>
        <taxon>Methanosarcinales</taxon>
        <taxon>Methanosarcinaceae</taxon>
        <taxon>Methanosarcina</taxon>
    </lineage>
</organism>
<accession>A0A0F8SSJ4</accession>
<protein>
    <submittedName>
        <fullName evidence="1">Uncharacterized protein</fullName>
    </submittedName>
</protein>
<dbReference type="SUPFAM" id="SSF52540">
    <property type="entry name" value="P-loop containing nucleoside triphosphate hydrolases"/>
    <property type="match status" value="1"/>
</dbReference>
<dbReference type="Proteomes" id="UP000034692">
    <property type="component" value="Unassembled WGS sequence"/>
</dbReference>
<dbReference type="Gene3D" id="3.40.50.300">
    <property type="entry name" value="P-loop containing nucleotide triphosphate hydrolases"/>
    <property type="match status" value="1"/>
</dbReference>
<name>A0A0F8SSJ4_METMZ</name>
<feature type="non-terminal residue" evidence="1">
    <location>
        <position position="1"/>
    </location>
</feature>
<feature type="non-terminal residue" evidence="1">
    <location>
        <position position="184"/>
    </location>
</feature>
<dbReference type="InterPro" id="IPR027417">
    <property type="entry name" value="P-loop_NTPase"/>
</dbReference>
<comment type="caution">
    <text evidence="1">The sequence shown here is derived from an EMBL/GenBank/DDBJ whole genome shotgun (WGS) entry which is preliminary data.</text>
</comment>
<dbReference type="EMBL" id="JJQO01000019">
    <property type="protein sequence ID" value="KKH69701.1"/>
    <property type="molecule type" value="Genomic_DNA"/>
</dbReference>